<feature type="domain" description="Methyltransferase" evidence="2">
    <location>
        <begin position="28"/>
        <end position="118"/>
    </location>
</feature>
<sequence length="245" mass="26578">MTDMGTRPAGDTVDILAALLAPLQDRRIVDIGCGRGHLLHALAERGARMAGVDPDEAALEAARALVPKAQLHKAGALHLPWGDASMHVAIFLNSLHHVPVLEMLPALEEAARVVGKGGTVIVVEPLSEGTFFDALRLIEDETEVRQAAQDAIVRAMRRGVVSEQRRIEFDRIEAFPDLAAFVARAVAADPARLEQAVAARDKLQARFETLSERDGRGYLLHQPIRLHHLKVPVGPRPVVNPALFG</sequence>
<name>A0ABU3SBT8_9HYPH</name>
<evidence type="ECO:0000256" key="1">
    <source>
        <dbReference type="ARBA" id="ARBA00022679"/>
    </source>
</evidence>
<dbReference type="GO" id="GO:0008168">
    <property type="term" value="F:methyltransferase activity"/>
    <property type="evidence" value="ECO:0007669"/>
    <property type="project" value="UniProtKB-KW"/>
</dbReference>
<dbReference type="EC" id="2.1.1.-" evidence="3"/>
<keyword evidence="1 3" id="KW-0808">Transferase</keyword>
<dbReference type="InterPro" id="IPR029063">
    <property type="entry name" value="SAM-dependent_MTases_sf"/>
</dbReference>
<evidence type="ECO:0000259" key="2">
    <source>
        <dbReference type="Pfam" id="PF13649"/>
    </source>
</evidence>
<dbReference type="InterPro" id="IPR041698">
    <property type="entry name" value="Methyltransf_25"/>
</dbReference>
<protein>
    <submittedName>
        <fullName evidence="3">Class I SAM-dependent methyltransferase</fullName>
        <ecNumber evidence="3">2.1.1.-</ecNumber>
    </submittedName>
</protein>
<organism evidence="3 4">
    <name type="scientific">Bosea rubneri</name>
    <dbReference type="NCBI Taxonomy" id="3075434"/>
    <lineage>
        <taxon>Bacteria</taxon>
        <taxon>Pseudomonadati</taxon>
        <taxon>Pseudomonadota</taxon>
        <taxon>Alphaproteobacteria</taxon>
        <taxon>Hyphomicrobiales</taxon>
        <taxon>Boseaceae</taxon>
        <taxon>Bosea</taxon>
    </lineage>
</organism>
<accession>A0ABU3SBT8</accession>
<dbReference type="Proteomes" id="UP001254257">
    <property type="component" value="Unassembled WGS sequence"/>
</dbReference>
<gene>
    <name evidence="3" type="ORF">RKE40_20215</name>
</gene>
<dbReference type="PANTHER" id="PTHR43861">
    <property type="entry name" value="TRANS-ACONITATE 2-METHYLTRANSFERASE-RELATED"/>
    <property type="match status" value="1"/>
</dbReference>
<keyword evidence="4" id="KW-1185">Reference proteome</keyword>
<dbReference type="EMBL" id="JAWDID010000036">
    <property type="protein sequence ID" value="MDU0342229.1"/>
    <property type="molecule type" value="Genomic_DNA"/>
</dbReference>
<dbReference type="SUPFAM" id="SSF53335">
    <property type="entry name" value="S-adenosyl-L-methionine-dependent methyltransferases"/>
    <property type="match status" value="1"/>
</dbReference>
<comment type="caution">
    <text evidence="3">The sequence shown here is derived from an EMBL/GenBank/DDBJ whole genome shotgun (WGS) entry which is preliminary data.</text>
</comment>
<reference evidence="3 4" key="1">
    <citation type="submission" date="2023-09" db="EMBL/GenBank/DDBJ databases">
        <title>Whole genome shotgun sequencing (WGS) of Bosea sp. ZW T0_25, isolated from stored onions (Allium cepa).</title>
        <authorList>
            <person name="Stoll D.A."/>
            <person name="Huch M."/>
        </authorList>
    </citation>
    <scope>NUCLEOTIDE SEQUENCE [LARGE SCALE GENOMIC DNA]</scope>
    <source>
        <strain evidence="3 4">ZW T0_25</strain>
    </source>
</reference>
<evidence type="ECO:0000313" key="3">
    <source>
        <dbReference type="EMBL" id="MDU0342229.1"/>
    </source>
</evidence>
<dbReference type="Pfam" id="PF13649">
    <property type="entry name" value="Methyltransf_25"/>
    <property type="match status" value="1"/>
</dbReference>
<dbReference type="Gene3D" id="3.40.50.150">
    <property type="entry name" value="Vaccinia Virus protein VP39"/>
    <property type="match status" value="1"/>
</dbReference>
<evidence type="ECO:0000313" key="4">
    <source>
        <dbReference type="Proteomes" id="UP001254257"/>
    </source>
</evidence>
<keyword evidence="3" id="KW-0489">Methyltransferase</keyword>
<dbReference type="PANTHER" id="PTHR43861:SF3">
    <property type="entry name" value="PUTATIVE (AFU_ORTHOLOGUE AFUA_2G14390)-RELATED"/>
    <property type="match status" value="1"/>
</dbReference>
<dbReference type="GO" id="GO:0032259">
    <property type="term" value="P:methylation"/>
    <property type="evidence" value="ECO:0007669"/>
    <property type="project" value="UniProtKB-KW"/>
</dbReference>
<proteinExistence type="predicted"/>
<dbReference type="RefSeq" id="WP_316020015.1">
    <property type="nucleotide sequence ID" value="NZ_JAWDID010000036.1"/>
</dbReference>
<dbReference type="CDD" id="cd02440">
    <property type="entry name" value="AdoMet_MTases"/>
    <property type="match status" value="1"/>
</dbReference>